<comment type="caution">
    <text evidence="1">The sequence shown here is derived from an EMBL/GenBank/DDBJ whole genome shotgun (WGS) entry which is preliminary data.</text>
</comment>
<dbReference type="Proteomes" id="UP000028719">
    <property type="component" value="Unassembled WGS sequence"/>
</dbReference>
<sequence>MNYMNILKVVTLSGGLVLALNSCTQKPAKDDQSVTGEQSAATQPATTKLMVDGSYANSDYEKRNEGYDWVGVIVENIDENKISVKIRSRADKKKPTCTLDTEATKVKDGVYQSMLNGKNVVFTFNETSVTIGTENPQDKDALHFYCSGGATIADTYTKTTAPLDPAQLGK</sequence>
<protein>
    <recommendedName>
        <fullName evidence="3">Lipoprotein</fullName>
    </recommendedName>
</protein>
<name>A0ABR4ULL1_9FLAO</name>
<dbReference type="EMBL" id="JPRI01000004">
    <property type="protein sequence ID" value="KFF25696.1"/>
    <property type="molecule type" value="Genomic_DNA"/>
</dbReference>
<evidence type="ECO:0008006" key="3">
    <source>
        <dbReference type="Google" id="ProtNLM"/>
    </source>
</evidence>
<evidence type="ECO:0000313" key="1">
    <source>
        <dbReference type="EMBL" id="KFF25696.1"/>
    </source>
</evidence>
<gene>
    <name evidence="1" type="ORF">IW16_12475</name>
</gene>
<evidence type="ECO:0000313" key="2">
    <source>
        <dbReference type="Proteomes" id="UP000028719"/>
    </source>
</evidence>
<keyword evidence="2" id="KW-1185">Reference proteome</keyword>
<organism evidence="1 2">
    <name type="scientific">Chryseobacterium vrystaatense</name>
    <dbReference type="NCBI Taxonomy" id="307480"/>
    <lineage>
        <taxon>Bacteria</taxon>
        <taxon>Pseudomonadati</taxon>
        <taxon>Bacteroidota</taxon>
        <taxon>Flavobacteriia</taxon>
        <taxon>Flavobacteriales</taxon>
        <taxon>Weeksellaceae</taxon>
        <taxon>Chryseobacterium group</taxon>
        <taxon>Chryseobacterium</taxon>
    </lineage>
</organism>
<accession>A0ABR4ULL1</accession>
<reference evidence="1 2" key="1">
    <citation type="submission" date="2014-07" db="EMBL/GenBank/DDBJ databases">
        <title>Genome of Chryseobacterium vrystaatense LMG 22846.</title>
        <authorList>
            <person name="Pipes S.E."/>
            <person name="Stropko S.J."/>
            <person name="Newman J.D."/>
        </authorList>
    </citation>
    <scope>NUCLEOTIDE SEQUENCE [LARGE SCALE GENOMIC DNA]</scope>
    <source>
        <strain evidence="1 2">LMG 22846</strain>
    </source>
</reference>
<proteinExistence type="predicted"/>